<reference evidence="1 2" key="1">
    <citation type="submission" date="2024-05" db="EMBL/GenBank/DDBJ databases">
        <title>A draft genome resource for the thread blight pathogen Marasmius tenuissimus strain MS-2.</title>
        <authorList>
            <person name="Yulfo-Soto G.E."/>
            <person name="Baruah I.K."/>
            <person name="Amoako-Attah I."/>
            <person name="Bukari Y."/>
            <person name="Meinhardt L.W."/>
            <person name="Bailey B.A."/>
            <person name="Cohen S.P."/>
        </authorList>
    </citation>
    <scope>NUCLEOTIDE SEQUENCE [LARGE SCALE GENOMIC DNA]</scope>
    <source>
        <strain evidence="1 2">MS-2</strain>
    </source>
</reference>
<protein>
    <submittedName>
        <fullName evidence="1">Uncharacterized protein</fullName>
    </submittedName>
</protein>
<comment type="caution">
    <text evidence="1">The sequence shown here is derived from an EMBL/GenBank/DDBJ whole genome shotgun (WGS) entry which is preliminary data.</text>
</comment>
<dbReference type="EMBL" id="JBBXMP010000049">
    <property type="protein sequence ID" value="KAL0065356.1"/>
    <property type="molecule type" value="Genomic_DNA"/>
</dbReference>
<accession>A0ABR2ZW91</accession>
<proteinExistence type="predicted"/>
<name>A0ABR2ZW91_9AGAR</name>
<dbReference type="Proteomes" id="UP001437256">
    <property type="component" value="Unassembled WGS sequence"/>
</dbReference>
<evidence type="ECO:0000313" key="1">
    <source>
        <dbReference type="EMBL" id="KAL0065356.1"/>
    </source>
</evidence>
<organism evidence="1 2">
    <name type="scientific">Marasmius tenuissimus</name>
    <dbReference type="NCBI Taxonomy" id="585030"/>
    <lineage>
        <taxon>Eukaryota</taxon>
        <taxon>Fungi</taxon>
        <taxon>Dikarya</taxon>
        <taxon>Basidiomycota</taxon>
        <taxon>Agaricomycotina</taxon>
        <taxon>Agaricomycetes</taxon>
        <taxon>Agaricomycetidae</taxon>
        <taxon>Agaricales</taxon>
        <taxon>Marasmiineae</taxon>
        <taxon>Marasmiaceae</taxon>
        <taxon>Marasmius</taxon>
    </lineage>
</organism>
<keyword evidence="2" id="KW-1185">Reference proteome</keyword>
<evidence type="ECO:0000313" key="2">
    <source>
        <dbReference type="Proteomes" id="UP001437256"/>
    </source>
</evidence>
<sequence length="303" mass="33871">MQCLHPISKAELAAIAHTFPQLNELNIQISEENPSSLTRSGRTIALPFLESLDIEIDAGGSAEVMDWIIVPSLKDLKIAFSQYSDEARHFGNSLCACLRQSGCSLTSLHLTTVLSPKLNWLLDLFTLSPELKSLHLFTRMPYEDLLNSTFYRLCHLLTVSQETRAEGTDVLLPDLDTLIVRVVDMGVYEPTGSGPLTLDLVHRFLLMLESRATANSDDFGPLVHLLTYGELVISPSFALWASADGELVKYNYEGMKLTSLGWKDMESRRRKLESYGMRCILDRRDMDGLTVDVGQLDSEEINA</sequence>
<gene>
    <name evidence="1" type="ORF">AAF712_007708</name>
</gene>